<sequence length="318" mass="36351">MTRHMQNIPSISRASGLDKDGDTLKDFKVQEEYFKFIAGKIAAYWRRYPVPNEQAWNWRPALKGAQKEEQDNILIQLRKLREGVLSTKRKDAFSITVYEISYLLTIIFQSTFLPVQSSLSHLVEELYPGVSKASPFYPLPMNSTPGFYSGNHRQFITFLDLLNAVVSNFPRLSPFHETLSGSCHSLPPNTRGWLSSVASALSHKNYARLSDLTTTESCRSTLEAVRNPLASYSENDLHGLAFLALRRALRQKGREQAWSVMRVGYREFKHPVDGWISRMLLFDTQDEVELWLKSLITEGLLSLKGTTPETYIITKRKV</sequence>
<dbReference type="STRING" id="1314777.A0A164UUB1"/>
<organism evidence="1 2">
    <name type="scientific">Sistotremastrum niveocremeum HHB9708</name>
    <dbReference type="NCBI Taxonomy" id="1314777"/>
    <lineage>
        <taxon>Eukaryota</taxon>
        <taxon>Fungi</taxon>
        <taxon>Dikarya</taxon>
        <taxon>Basidiomycota</taxon>
        <taxon>Agaricomycotina</taxon>
        <taxon>Agaricomycetes</taxon>
        <taxon>Sistotremastrales</taxon>
        <taxon>Sistotremastraceae</taxon>
        <taxon>Sertulicium</taxon>
        <taxon>Sertulicium niveocremeum</taxon>
    </lineage>
</organism>
<dbReference type="Proteomes" id="UP000076722">
    <property type="component" value="Unassembled WGS sequence"/>
</dbReference>
<reference evidence="1 2" key="1">
    <citation type="journal article" date="2016" name="Mol. Biol. Evol.">
        <title>Comparative Genomics of Early-Diverging Mushroom-Forming Fungi Provides Insights into the Origins of Lignocellulose Decay Capabilities.</title>
        <authorList>
            <person name="Nagy L.G."/>
            <person name="Riley R."/>
            <person name="Tritt A."/>
            <person name="Adam C."/>
            <person name="Daum C."/>
            <person name="Floudas D."/>
            <person name="Sun H."/>
            <person name="Yadav J.S."/>
            <person name="Pangilinan J."/>
            <person name="Larsson K.H."/>
            <person name="Matsuura K."/>
            <person name="Barry K."/>
            <person name="Labutti K."/>
            <person name="Kuo R."/>
            <person name="Ohm R.A."/>
            <person name="Bhattacharya S.S."/>
            <person name="Shirouzu T."/>
            <person name="Yoshinaga Y."/>
            <person name="Martin F.M."/>
            <person name="Grigoriev I.V."/>
            <person name="Hibbett D.S."/>
        </authorList>
    </citation>
    <scope>NUCLEOTIDE SEQUENCE [LARGE SCALE GENOMIC DNA]</scope>
    <source>
        <strain evidence="1 2">HHB9708</strain>
    </source>
</reference>
<accession>A0A164UUB1</accession>
<evidence type="ECO:0000313" key="2">
    <source>
        <dbReference type="Proteomes" id="UP000076722"/>
    </source>
</evidence>
<dbReference type="PANTHER" id="PTHR39398">
    <property type="entry name" value="YALI0F14311P"/>
    <property type="match status" value="1"/>
</dbReference>
<proteinExistence type="predicted"/>
<dbReference type="EMBL" id="KV419407">
    <property type="protein sequence ID" value="KZS93545.1"/>
    <property type="molecule type" value="Genomic_DNA"/>
</dbReference>
<name>A0A164UUB1_9AGAM</name>
<dbReference type="PANTHER" id="PTHR39398:SF1">
    <property type="entry name" value="CSN8_PSMD8_EIF3K DOMAIN-CONTAINING PROTEIN"/>
    <property type="match status" value="1"/>
</dbReference>
<keyword evidence="2" id="KW-1185">Reference proteome</keyword>
<gene>
    <name evidence="1" type="ORF">SISNIDRAFT_85429</name>
</gene>
<dbReference type="OrthoDB" id="2100128at2759"/>
<protein>
    <submittedName>
        <fullName evidence="1">Uncharacterized protein</fullName>
    </submittedName>
</protein>
<evidence type="ECO:0000313" key="1">
    <source>
        <dbReference type="EMBL" id="KZS93545.1"/>
    </source>
</evidence>
<dbReference type="AlphaFoldDB" id="A0A164UUB1"/>